<feature type="chain" id="PRO_5046079306" evidence="3">
    <location>
        <begin position="30"/>
        <end position="427"/>
    </location>
</feature>
<evidence type="ECO:0000256" key="2">
    <source>
        <dbReference type="ARBA" id="ARBA00022737"/>
    </source>
</evidence>
<evidence type="ECO:0000256" key="1">
    <source>
        <dbReference type="ARBA" id="ARBA00022614"/>
    </source>
</evidence>
<keyword evidence="5" id="KW-1185">Reference proteome</keyword>
<keyword evidence="3" id="KW-0732">Signal</keyword>
<evidence type="ECO:0000313" key="4">
    <source>
        <dbReference type="EMBL" id="MDU8687802.1"/>
    </source>
</evidence>
<reference evidence="4 5" key="1">
    <citation type="submission" date="2023-10" db="EMBL/GenBank/DDBJ databases">
        <title>Host Genetic Regulation of Human Gut Microbial Structural Variation.</title>
        <authorList>
            <person name="Harmsen H.J.M."/>
        </authorList>
    </citation>
    <scope>NUCLEOTIDE SEQUENCE [LARGE SCALE GENOMIC DNA]</scope>
    <source>
        <strain evidence="4 5">HTF-F</strain>
    </source>
</reference>
<keyword evidence="2" id="KW-0677">Repeat</keyword>
<organism evidence="4 5">
    <name type="scientific">Faecalibacterium wellingii</name>
    <dbReference type="NCBI Taxonomy" id="2929491"/>
    <lineage>
        <taxon>Bacteria</taxon>
        <taxon>Bacillati</taxon>
        <taxon>Bacillota</taxon>
        <taxon>Clostridia</taxon>
        <taxon>Eubacteriales</taxon>
        <taxon>Oscillospiraceae</taxon>
        <taxon>Faecalibacterium</taxon>
    </lineage>
</organism>
<evidence type="ECO:0000256" key="3">
    <source>
        <dbReference type="SAM" id="SignalP"/>
    </source>
</evidence>
<comment type="caution">
    <text evidence="4">The sequence shown here is derived from an EMBL/GenBank/DDBJ whole genome shotgun (WGS) entry which is preliminary data.</text>
</comment>
<evidence type="ECO:0000313" key="5">
    <source>
        <dbReference type="Proteomes" id="UP001263246"/>
    </source>
</evidence>
<proteinExistence type="predicted"/>
<accession>A0ABU3TWX0</accession>
<sequence>MKLHKFIQRICAATVASALTLSLCTPVLAEGIAALPAPTSGTSQPDETGDVPIDPAHFPDENFRKYLGQKAIDDDKNGILSQTEREKVTAIVLHSAGNISDLTGIKYFPNLKELYCNGGDLANLDVSQNTKLTNLYCYNNQLTSLDVSENTKLTELDCSDNQLANLDVSENPELTYLKCGSNQLTRLDLHVNTALETLICDNNQLTSLNLSSNTALTQVYCSGNKRQITVGETGQFDLSALKGFDVSKASGWSEGATVDGNILTVPYGVTEISYRYDLDLGNRKRETFTLTFDKVEEPDLPDDSSAPADTGSTAGGAIAAVAVGGAAVWGGYELVTRVMLHSLLPEGAAIPASRGQLALLVWNTAGRPEPVNAPAFADVTDPDTARAAQWCVEQGLLTLKKDGSFDPDGWTPKFRVIQVWNKAFPKQ</sequence>
<dbReference type="RefSeq" id="WP_249237250.1">
    <property type="nucleotide sequence ID" value="NZ_CP094473.1"/>
</dbReference>
<dbReference type="SUPFAM" id="SSF52058">
    <property type="entry name" value="L domain-like"/>
    <property type="match status" value="1"/>
</dbReference>
<dbReference type="Proteomes" id="UP001263246">
    <property type="component" value="Unassembled WGS sequence"/>
</dbReference>
<protein>
    <submittedName>
        <fullName evidence="4">Leucine-rich repeat domain-containing protein</fullName>
    </submittedName>
</protein>
<dbReference type="Pfam" id="PF12799">
    <property type="entry name" value="LRR_4"/>
    <property type="match status" value="1"/>
</dbReference>
<keyword evidence="1" id="KW-0433">Leucine-rich repeat</keyword>
<dbReference type="InterPro" id="IPR025875">
    <property type="entry name" value="Leu-rich_rpt_4"/>
</dbReference>
<dbReference type="InterPro" id="IPR032675">
    <property type="entry name" value="LRR_dom_sf"/>
</dbReference>
<dbReference type="PANTHER" id="PTHR47566:SF1">
    <property type="entry name" value="PROTEIN NUD1"/>
    <property type="match status" value="1"/>
</dbReference>
<dbReference type="InterPro" id="IPR052574">
    <property type="entry name" value="CDIRP"/>
</dbReference>
<gene>
    <name evidence="4" type="ORF">RX402_03420</name>
</gene>
<dbReference type="PANTHER" id="PTHR47566">
    <property type="match status" value="1"/>
</dbReference>
<name>A0ABU3TWX0_9FIRM</name>
<feature type="signal peptide" evidence="3">
    <location>
        <begin position="1"/>
        <end position="29"/>
    </location>
</feature>
<dbReference type="EMBL" id="JAWHPR010000002">
    <property type="protein sequence ID" value="MDU8687802.1"/>
    <property type="molecule type" value="Genomic_DNA"/>
</dbReference>
<dbReference type="Gene3D" id="3.80.10.10">
    <property type="entry name" value="Ribonuclease Inhibitor"/>
    <property type="match status" value="1"/>
</dbReference>